<dbReference type="PROSITE" id="PS51379">
    <property type="entry name" value="4FE4S_FER_2"/>
    <property type="match status" value="3"/>
</dbReference>
<feature type="region of interest" description="Disordered" evidence="5">
    <location>
        <begin position="1"/>
        <end position="26"/>
    </location>
</feature>
<keyword evidence="1" id="KW-0004">4Fe-4S</keyword>
<dbReference type="InterPro" id="IPR017900">
    <property type="entry name" value="4Fe4S_Fe_S_CS"/>
</dbReference>
<keyword evidence="6" id="KW-1133">Transmembrane helix</keyword>
<feature type="transmembrane region" description="Helical" evidence="6">
    <location>
        <begin position="34"/>
        <end position="57"/>
    </location>
</feature>
<dbReference type="GO" id="GO:0046872">
    <property type="term" value="F:metal ion binding"/>
    <property type="evidence" value="ECO:0007669"/>
    <property type="project" value="UniProtKB-KW"/>
</dbReference>
<sequence>MSESDNNNEAPRKSAPDVTPPVSISKRQTARRRVLRTILLTGGVLGAAVSGFLPIIYAQKKRLRPPGALDEKDFLGSCIKCGQCVQVCPVSAIKLADLVDGMGVGVPYIDARSQACDFSCDAVQCILACPTGSLTYHKPDFLKVRAGSALAAKPILIAKENDAEPTLNLHERIGVARLTRPEACLAVQGKGFKGQARGADFKGQMRYMSVDRWKPIKVSAHPYDVAECDLCVRECPVKGAISIETVFAPDGTKRKSPVVHEPCVGCGVCEMICPVEPTCITVEAGEVWKV</sequence>
<dbReference type="GO" id="GO:0051539">
    <property type="term" value="F:4 iron, 4 sulfur cluster binding"/>
    <property type="evidence" value="ECO:0007669"/>
    <property type="project" value="UniProtKB-KW"/>
</dbReference>
<feature type="domain" description="4Fe-4S ferredoxin-type" evidence="7">
    <location>
        <begin position="65"/>
        <end position="98"/>
    </location>
</feature>
<dbReference type="AlphaFoldDB" id="A0A935K8K1"/>
<dbReference type="PROSITE" id="PS51318">
    <property type="entry name" value="TAT"/>
    <property type="match status" value="1"/>
</dbReference>
<dbReference type="EMBL" id="JADJMS010000052">
    <property type="protein sequence ID" value="MBK7417492.1"/>
    <property type="molecule type" value="Genomic_DNA"/>
</dbReference>
<keyword evidence="3" id="KW-0408">Iron</keyword>
<evidence type="ECO:0000256" key="1">
    <source>
        <dbReference type="ARBA" id="ARBA00022485"/>
    </source>
</evidence>
<keyword evidence="4" id="KW-0411">Iron-sulfur</keyword>
<dbReference type="InterPro" id="IPR050157">
    <property type="entry name" value="PSI_iron-sulfur_center"/>
</dbReference>
<evidence type="ECO:0000256" key="2">
    <source>
        <dbReference type="ARBA" id="ARBA00022723"/>
    </source>
</evidence>
<dbReference type="Pfam" id="PF12838">
    <property type="entry name" value="Fer4_7"/>
    <property type="match status" value="2"/>
</dbReference>
<dbReference type="PROSITE" id="PS00198">
    <property type="entry name" value="4FE4S_FER_1"/>
    <property type="match status" value="2"/>
</dbReference>
<reference evidence="8 9" key="1">
    <citation type="submission" date="2020-10" db="EMBL/GenBank/DDBJ databases">
        <title>Connecting structure to function with the recovery of over 1000 high-quality activated sludge metagenome-assembled genomes encoding full-length rRNA genes using long-read sequencing.</title>
        <authorList>
            <person name="Singleton C.M."/>
            <person name="Petriglieri F."/>
            <person name="Kristensen J.M."/>
            <person name="Kirkegaard R.H."/>
            <person name="Michaelsen T.Y."/>
            <person name="Andersen M.H."/>
            <person name="Karst S.M."/>
            <person name="Dueholm M.S."/>
            <person name="Nielsen P.H."/>
            <person name="Albertsen M."/>
        </authorList>
    </citation>
    <scope>NUCLEOTIDE SEQUENCE [LARGE SCALE GENOMIC DNA]</scope>
    <source>
        <strain evidence="8">EsbW_18-Q3-R4-48_BATAC.463</strain>
    </source>
</reference>
<dbReference type="PANTHER" id="PTHR24960">
    <property type="entry name" value="PHOTOSYSTEM I IRON-SULFUR CENTER-RELATED"/>
    <property type="match status" value="1"/>
</dbReference>
<dbReference type="Proteomes" id="UP000739411">
    <property type="component" value="Unassembled WGS sequence"/>
</dbReference>
<organism evidence="8 9">
    <name type="scientific">Candidatus Dechloromonas phosphorivorans</name>
    <dbReference type="NCBI Taxonomy" id="2899244"/>
    <lineage>
        <taxon>Bacteria</taxon>
        <taxon>Pseudomonadati</taxon>
        <taxon>Pseudomonadota</taxon>
        <taxon>Betaproteobacteria</taxon>
        <taxon>Rhodocyclales</taxon>
        <taxon>Azonexaceae</taxon>
        <taxon>Dechloromonas</taxon>
    </lineage>
</organism>
<accession>A0A935K8K1</accession>
<proteinExistence type="predicted"/>
<evidence type="ECO:0000313" key="9">
    <source>
        <dbReference type="Proteomes" id="UP000739411"/>
    </source>
</evidence>
<dbReference type="InterPro" id="IPR017896">
    <property type="entry name" value="4Fe4S_Fe-S-bd"/>
</dbReference>
<evidence type="ECO:0000256" key="5">
    <source>
        <dbReference type="SAM" id="MobiDB-lite"/>
    </source>
</evidence>
<dbReference type="SUPFAM" id="SSF54862">
    <property type="entry name" value="4Fe-4S ferredoxins"/>
    <property type="match status" value="1"/>
</dbReference>
<keyword evidence="6" id="KW-0472">Membrane</keyword>
<evidence type="ECO:0000256" key="6">
    <source>
        <dbReference type="SAM" id="Phobius"/>
    </source>
</evidence>
<feature type="domain" description="4Fe-4S ferredoxin-type" evidence="7">
    <location>
        <begin position="105"/>
        <end position="139"/>
    </location>
</feature>
<keyword evidence="6" id="KW-0812">Transmembrane</keyword>
<keyword evidence="2" id="KW-0479">Metal-binding</keyword>
<feature type="domain" description="4Fe-4S ferredoxin-type" evidence="7">
    <location>
        <begin position="255"/>
        <end position="285"/>
    </location>
</feature>
<name>A0A935K8K1_9RHOO</name>
<comment type="caution">
    <text evidence="8">The sequence shown here is derived from an EMBL/GenBank/DDBJ whole genome shotgun (WGS) entry which is preliminary data.</text>
</comment>
<evidence type="ECO:0000259" key="7">
    <source>
        <dbReference type="PROSITE" id="PS51379"/>
    </source>
</evidence>
<protein>
    <submittedName>
        <fullName evidence="8">4Fe-4S dicluster domain-containing protein</fullName>
    </submittedName>
</protein>
<dbReference type="CDD" id="cd16373">
    <property type="entry name" value="DMSOR_beta_like"/>
    <property type="match status" value="1"/>
</dbReference>
<gene>
    <name evidence="8" type="ORF">IPJ38_22815</name>
</gene>
<evidence type="ECO:0000256" key="3">
    <source>
        <dbReference type="ARBA" id="ARBA00023004"/>
    </source>
</evidence>
<dbReference type="Gene3D" id="3.30.70.20">
    <property type="match status" value="2"/>
</dbReference>
<evidence type="ECO:0000313" key="8">
    <source>
        <dbReference type="EMBL" id="MBK7417492.1"/>
    </source>
</evidence>
<dbReference type="InterPro" id="IPR006311">
    <property type="entry name" value="TAT_signal"/>
</dbReference>
<dbReference type="PANTHER" id="PTHR24960:SF79">
    <property type="entry name" value="PHOTOSYSTEM I IRON-SULFUR CENTER"/>
    <property type="match status" value="1"/>
</dbReference>
<evidence type="ECO:0000256" key="4">
    <source>
        <dbReference type="ARBA" id="ARBA00023014"/>
    </source>
</evidence>